<dbReference type="Gene3D" id="1.10.10.60">
    <property type="entry name" value="Homeodomain-like"/>
    <property type="match status" value="1"/>
</dbReference>
<evidence type="ECO:0000256" key="3">
    <source>
        <dbReference type="ARBA" id="ARBA00023163"/>
    </source>
</evidence>
<name>A0A941ETE3_9ACTN</name>
<dbReference type="InterPro" id="IPR037923">
    <property type="entry name" value="HTH-like"/>
</dbReference>
<evidence type="ECO:0000256" key="4">
    <source>
        <dbReference type="SAM" id="MobiDB-lite"/>
    </source>
</evidence>
<dbReference type="RefSeq" id="WP_212531427.1">
    <property type="nucleotide sequence ID" value="NZ_JAGSOG010000172.1"/>
</dbReference>
<dbReference type="InterPro" id="IPR050204">
    <property type="entry name" value="AraC_XylS_family_regulators"/>
</dbReference>
<dbReference type="PANTHER" id="PTHR46796:SF6">
    <property type="entry name" value="ARAC SUBFAMILY"/>
    <property type="match status" value="1"/>
</dbReference>
<sequence length="296" mass="31929">MHTVSLPLSHAPRVADAGLAVHGVGTPHDRFQLPRLWQLHLYRYHAGYRVGGDELSIRPGTLSLAPPDTVVEYWYRGRSEHLYVHFDLPGGVDRAAEPEVRAVPVLQDAAEAAPLLTDLLQRAIRARTQDSAAAATASVWAALWHVADLADATAARRRHPVVDAATAYIEARLADPITVAGLARHCGISHNQLTRLFGTHLSSTVVGYIRARRMARARHLLTSSTLPIATVAASVGIPDLQAFNKTCRRELGAPPRAVRDGANAEHVPPAQVRGSRTAARAASSRATGTRKGEQET</sequence>
<dbReference type="Pfam" id="PF12833">
    <property type="entry name" value="HTH_18"/>
    <property type="match status" value="1"/>
</dbReference>
<organism evidence="6 7">
    <name type="scientific">Actinospica durhamensis</name>
    <dbReference type="NCBI Taxonomy" id="1508375"/>
    <lineage>
        <taxon>Bacteria</taxon>
        <taxon>Bacillati</taxon>
        <taxon>Actinomycetota</taxon>
        <taxon>Actinomycetes</taxon>
        <taxon>Catenulisporales</taxon>
        <taxon>Actinospicaceae</taxon>
        <taxon>Actinospica</taxon>
    </lineage>
</organism>
<dbReference type="GO" id="GO:0043565">
    <property type="term" value="F:sequence-specific DNA binding"/>
    <property type="evidence" value="ECO:0007669"/>
    <property type="project" value="InterPro"/>
</dbReference>
<keyword evidence="3" id="KW-0804">Transcription</keyword>
<feature type="compositionally biased region" description="Basic and acidic residues" evidence="4">
    <location>
        <begin position="254"/>
        <end position="263"/>
    </location>
</feature>
<dbReference type="SUPFAM" id="SSF51215">
    <property type="entry name" value="Regulatory protein AraC"/>
    <property type="match status" value="1"/>
</dbReference>
<evidence type="ECO:0000256" key="1">
    <source>
        <dbReference type="ARBA" id="ARBA00023015"/>
    </source>
</evidence>
<evidence type="ECO:0000259" key="5">
    <source>
        <dbReference type="PROSITE" id="PS01124"/>
    </source>
</evidence>
<dbReference type="PANTHER" id="PTHR46796">
    <property type="entry name" value="HTH-TYPE TRANSCRIPTIONAL ACTIVATOR RHAS-RELATED"/>
    <property type="match status" value="1"/>
</dbReference>
<feature type="region of interest" description="Disordered" evidence="4">
    <location>
        <begin position="254"/>
        <end position="296"/>
    </location>
</feature>
<protein>
    <submittedName>
        <fullName evidence="6">Helix-turn-helix transcriptional regulator</fullName>
    </submittedName>
</protein>
<evidence type="ECO:0000313" key="6">
    <source>
        <dbReference type="EMBL" id="MBR7836956.1"/>
    </source>
</evidence>
<keyword evidence="1" id="KW-0805">Transcription regulation</keyword>
<comment type="caution">
    <text evidence="6">The sequence shown here is derived from an EMBL/GenBank/DDBJ whole genome shotgun (WGS) entry which is preliminary data.</text>
</comment>
<accession>A0A941ETE3</accession>
<evidence type="ECO:0000256" key="2">
    <source>
        <dbReference type="ARBA" id="ARBA00023125"/>
    </source>
</evidence>
<dbReference type="SUPFAM" id="SSF46689">
    <property type="entry name" value="Homeodomain-like"/>
    <property type="match status" value="2"/>
</dbReference>
<dbReference type="InterPro" id="IPR009057">
    <property type="entry name" value="Homeodomain-like_sf"/>
</dbReference>
<gene>
    <name evidence="6" type="ORF">KDL01_27005</name>
</gene>
<dbReference type="AlphaFoldDB" id="A0A941ETE3"/>
<dbReference type="PROSITE" id="PS01124">
    <property type="entry name" value="HTH_ARAC_FAMILY_2"/>
    <property type="match status" value="1"/>
</dbReference>
<evidence type="ECO:0000313" key="7">
    <source>
        <dbReference type="Proteomes" id="UP000675781"/>
    </source>
</evidence>
<dbReference type="Proteomes" id="UP000675781">
    <property type="component" value="Unassembled WGS sequence"/>
</dbReference>
<feature type="domain" description="HTH araC/xylS-type" evidence="5">
    <location>
        <begin position="163"/>
        <end position="261"/>
    </location>
</feature>
<reference evidence="6" key="1">
    <citation type="submission" date="2021-04" db="EMBL/GenBank/DDBJ databases">
        <title>Genome based classification of Actinospica acidithermotolerans sp. nov., an actinobacterium isolated from an Indonesian hot spring.</title>
        <authorList>
            <person name="Kusuma A.B."/>
            <person name="Putra K.E."/>
            <person name="Nafisah S."/>
            <person name="Loh J."/>
            <person name="Nouioui I."/>
            <person name="Goodfellow M."/>
        </authorList>
    </citation>
    <scope>NUCLEOTIDE SEQUENCE</scope>
    <source>
        <strain evidence="6">CSCA 57</strain>
    </source>
</reference>
<dbReference type="InterPro" id="IPR018060">
    <property type="entry name" value="HTH_AraC"/>
</dbReference>
<dbReference type="SMART" id="SM00342">
    <property type="entry name" value="HTH_ARAC"/>
    <property type="match status" value="1"/>
</dbReference>
<dbReference type="EMBL" id="JAGSOG010000172">
    <property type="protein sequence ID" value="MBR7836956.1"/>
    <property type="molecule type" value="Genomic_DNA"/>
</dbReference>
<keyword evidence="7" id="KW-1185">Reference proteome</keyword>
<proteinExistence type="predicted"/>
<feature type="compositionally biased region" description="Low complexity" evidence="4">
    <location>
        <begin position="273"/>
        <end position="289"/>
    </location>
</feature>
<dbReference type="GO" id="GO:0003700">
    <property type="term" value="F:DNA-binding transcription factor activity"/>
    <property type="evidence" value="ECO:0007669"/>
    <property type="project" value="InterPro"/>
</dbReference>
<keyword evidence="2" id="KW-0238">DNA-binding</keyword>